<name>A0A8S1FB13_9PELO</name>
<feature type="compositionally biased region" description="Polar residues" evidence="5">
    <location>
        <begin position="274"/>
        <end position="289"/>
    </location>
</feature>
<dbReference type="PANTHER" id="PTHR20883:SF15">
    <property type="entry name" value="PHYTANOYL-COA DIOXYGENASE DOMAIN-CONTAINING PROTEIN 1"/>
    <property type="match status" value="1"/>
</dbReference>
<feature type="region of interest" description="Disordered" evidence="5">
    <location>
        <begin position="269"/>
        <end position="289"/>
    </location>
</feature>
<dbReference type="GO" id="GO:0046872">
    <property type="term" value="F:metal ion binding"/>
    <property type="evidence" value="ECO:0007669"/>
    <property type="project" value="UniProtKB-KW"/>
</dbReference>
<sequence length="289" mass="32916">MNRLKEEFETNGYAVVENVFSDDEIDKIKAEINKIVAETDLSQHPRSVFSTYDKDKHAADDYFLNSSDKIRFFFEEGSVDQNGDLTVPKDLALNKIGHGLHFLNPVFRKMTFNEKIKSVFRAIGYEEPQVVQSMYIFKQPRIGGAVTDHVDSTFLRVDPIDHLTGVWIAIDEASVENGCLSFIPGSHKDFSSTDHRFVRTHDTTGGPLLKFIGTQPTYDQSKFVPVPISKGSLILIHGLVVHKSEANTSNQSRHAYTIHVMEKKNTRWDPDNWLQPTSEHQFPNLYESQ</sequence>
<dbReference type="Proteomes" id="UP000494206">
    <property type="component" value="Unassembled WGS sequence"/>
</dbReference>
<dbReference type="AlphaFoldDB" id="A0A8S1FB13"/>
<dbReference type="Pfam" id="PF05721">
    <property type="entry name" value="PhyH"/>
    <property type="match status" value="1"/>
</dbReference>
<comment type="caution">
    <text evidence="6">The sequence shown here is derived from an EMBL/GenBank/DDBJ whole genome shotgun (WGS) entry which is preliminary data.</text>
</comment>
<evidence type="ECO:0000256" key="4">
    <source>
        <dbReference type="ARBA" id="ARBA00038356"/>
    </source>
</evidence>
<organism evidence="6 7">
    <name type="scientific">Caenorhabditis bovis</name>
    <dbReference type="NCBI Taxonomy" id="2654633"/>
    <lineage>
        <taxon>Eukaryota</taxon>
        <taxon>Metazoa</taxon>
        <taxon>Ecdysozoa</taxon>
        <taxon>Nematoda</taxon>
        <taxon>Chromadorea</taxon>
        <taxon>Rhabditida</taxon>
        <taxon>Rhabditina</taxon>
        <taxon>Rhabditomorpha</taxon>
        <taxon>Rhabditoidea</taxon>
        <taxon>Rhabditidae</taxon>
        <taxon>Peloderinae</taxon>
        <taxon>Caenorhabditis</taxon>
    </lineage>
</organism>
<comment type="cofactor">
    <cofactor evidence="1">
        <name>Fe cation</name>
        <dbReference type="ChEBI" id="CHEBI:24875"/>
    </cofactor>
</comment>
<dbReference type="EMBL" id="CADEPM010000008">
    <property type="protein sequence ID" value="CAB3409570.1"/>
    <property type="molecule type" value="Genomic_DNA"/>
</dbReference>
<gene>
    <name evidence="6" type="ORF">CBOVIS_LOCUS11207</name>
</gene>
<keyword evidence="3" id="KW-0408">Iron</keyword>
<dbReference type="PANTHER" id="PTHR20883">
    <property type="entry name" value="PHYTANOYL-COA DIOXYGENASE DOMAIN CONTAINING 1"/>
    <property type="match status" value="1"/>
</dbReference>
<evidence type="ECO:0000256" key="2">
    <source>
        <dbReference type="ARBA" id="ARBA00022723"/>
    </source>
</evidence>
<dbReference type="OrthoDB" id="445007at2759"/>
<dbReference type="SUPFAM" id="SSF51197">
    <property type="entry name" value="Clavaminate synthase-like"/>
    <property type="match status" value="1"/>
</dbReference>
<dbReference type="InterPro" id="IPR008775">
    <property type="entry name" value="Phytyl_CoA_dOase-like"/>
</dbReference>
<evidence type="ECO:0000256" key="5">
    <source>
        <dbReference type="SAM" id="MobiDB-lite"/>
    </source>
</evidence>
<evidence type="ECO:0008006" key="8">
    <source>
        <dbReference type="Google" id="ProtNLM"/>
    </source>
</evidence>
<comment type="similarity">
    <text evidence="4">Belongs to the PhyH family. PHYHD1 subfamily.</text>
</comment>
<keyword evidence="7" id="KW-1185">Reference proteome</keyword>
<reference evidence="6 7" key="1">
    <citation type="submission" date="2020-04" db="EMBL/GenBank/DDBJ databases">
        <authorList>
            <person name="Laetsch R D."/>
            <person name="Stevens L."/>
            <person name="Kumar S."/>
            <person name="Blaxter L. M."/>
        </authorList>
    </citation>
    <scope>NUCLEOTIDE SEQUENCE [LARGE SCALE GENOMIC DNA]</scope>
</reference>
<keyword evidence="2" id="KW-0479">Metal-binding</keyword>
<evidence type="ECO:0000256" key="3">
    <source>
        <dbReference type="ARBA" id="ARBA00023004"/>
    </source>
</evidence>
<accession>A0A8S1FB13</accession>
<proteinExistence type="inferred from homology"/>
<evidence type="ECO:0000256" key="1">
    <source>
        <dbReference type="ARBA" id="ARBA00001962"/>
    </source>
</evidence>
<evidence type="ECO:0000313" key="6">
    <source>
        <dbReference type="EMBL" id="CAB3409570.1"/>
    </source>
</evidence>
<protein>
    <recommendedName>
        <fullName evidence="8">Phytanoyl-CoA dioxygenase family protein</fullName>
    </recommendedName>
</protein>
<dbReference type="Gene3D" id="2.60.120.620">
    <property type="entry name" value="q2cbj1_9rhob like domain"/>
    <property type="match status" value="1"/>
</dbReference>
<evidence type="ECO:0000313" key="7">
    <source>
        <dbReference type="Proteomes" id="UP000494206"/>
    </source>
</evidence>